<dbReference type="Pfam" id="PF00209">
    <property type="entry name" value="SNF"/>
    <property type="match status" value="1"/>
</dbReference>
<evidence type="ECO:0000256" key="1">
    <source>
        <dbReference type="ARBA" id="ARBA00004141"/>
    </source>
</evidence>
<evidence type="ECO:0000256" key="6">
    <source>
        <dbReference type="SAM" id="Phobius"/>
    </source>
</evidence>
<keyword evidence="4 6" id="KW-1133">Transmembrane helix</keyword>
<accession>A0A448WNC5</accession>
<keyword evidence="5 6" id="KW-0472">Membrane</keyword>
<evidence type="ECO:0000256" key="2">
    <source>
        <dbReference type="ARBA" id="ARBA00022448"/>
    </source>
</evidence>
<comment type="caution">
    <text evidence="7">The sequence shown here is derived from an EMBL/GenBank/DDBJ whole genome shotgun (WGS) entry which is preliminary data.</text>
</comment>
<dbReference type="PANTHER" id="PTHR11616">
    <property type="entry name" value="SODIUM/CHLORIDE DEPENDENT TRANSPORTER"/>
    <property type="match status" value="1"/>
</dbReference>
<feature type="transmembrane region" description="Helical" evidence="6">
    <location>
        <begin position="26"/>
        <end position="49"/>
    </location>
</feature>
<dbReference type="OrthoDB" id="6581954at2759"/>
<dbReference type="AlphaFoldDB" id="A0A448WNC5"/>
<evidence type="ECO:0000256" key="3">
    <source>
        <dbReference type="ARBA" id="ARBA00022692"/>
    </source>
</evidence>
<dbReference type="GO" id="GO:0005886">
    <property type="term" value="C:plasma membrane"/>
    <property type="evidence" value="ECO:0007669"/>
    <property type="project" value="TreeGrafter"/>
</dbReference>
<organism evidence="7 8">
    <name type="scientific">Protopolystoma xenopodis</name>
    <dbReference type="NCBI Taxonomy" id="117903"/>
    <lineage>
        <taxon>Eukaryota</taxon>
        <taxon>Metazoa</taxon>
        <taxon>Spiralia</taxon>
        <taxon>Lophotrochozoa</taxon>
        <taxon>Platyhelminthes</taxon>
        <taxon>Monogenea</taxon>
        <taxon>Polyopisthocotylea</taxon>
        <taxon>Polystomatidea</taxon>
        <taxon>Polystomatidae</taxon>
        <taxon>Protopolystoma</taxon>
    </lineage>
</organism>
<protein>
    <submittedName>
        <fullName evidence="7">Uncharacterized protein</fullName>
    </submittedName>
</protein>
<dbReference type="PANTHER" id="PTHR11616:SF240">
    <property type="entry name" value="BLOATED TUBULES, ISOFORM B-RELATED"/>
    <property type="match status" value="1"/>
</dbReference>
<dbReference type="GO" id="GO:0035725">
    <property type="term" value="P:sodium ion transmembrane transport"/>
    <property type="evidence" value="ECO:0007669"/>
    <property type="project" value="TreeGrafter"/>
</dbReference>
<dbReference type="GO" id="GO:0006865">
    <property type="term" value="P:amino acid transport"/>
    <property type="evidence" value="ECO:0007669"/>
    <property type="project" value="TreeGrafter"/>
</dbReference>
<dbReference type="PROSITE" id="PS50267">
    <property type="entry name" value="NA_NEUROTRAN_SYMP_3"/>
    <property type="match status" value="1"/>
</dbReference>
<evidence type="ECO:0000256" key="4">
    <source>
        <dbReference type="ARBA" id="ARBA00022989"/>
    </source>
</evidence>
<evidence type="ECO:0000256" key="5">
    <source>
        <dbReference type="ARBA" id="ARBA00023136"/>
    </source>
</evidence>
<evidence type="ECO:0000313" key="8">
    <source>
        <dbReference type="Proteomes" id="UP000784294"/>
    </source>
</evidence>
<keyword evidence="8" id="KW-1185">Reference proteome</keyword>
<sequence>MSYVLNTLSFVVCTSLLFINDMVKGAFLVSYFFFLFACGVPLFFMELGLGQYTGLSPIRAFNLAPISKGE</sequence>
<reference evidence="7" key="1">
    <citation type="submission" date="2018-11" db="EMBL/GenBank/DDBJ databases">
        <authorList>
            <consortium name="Pathogen Informatics"/>
        </authorList>
    </citation>
    <scope>NUCLEOTIDE SEQUENCE</scope>
</reference>
<name>A0A448WNC5_9PLAT</name>
<gene>
    <name evidence="7" type="ORF">PXEA_LOCUS9471</name>
</gene>
<dbReference type="InterPro" id="IPR037272">
    <property type="entry name" value="SNS_sf"/>
</dbReference>
<dbReference type="InterPro" id="IPR000175">
    <property type="entry name" value="Na/ntran_symport"/>
</dbReference>
<keyword evidence="3 6" id="KW-0812">Transmembrane</keyword>
<dbReference type="SUPFAM" id="SSF161070">
    <property type="entry name" value="SNF-like"/>
    <property type="match status" value="1"/>
</dbReference>
<keyword evidence="2" id="KW-0813">Transport</keyword>
<dbReference type="EMBL" id="CAAALY010026871">
    <property type="protein sequence ID" value="VEL16031.1"/>
    <property type="molecule type" value="Genomic_DNA"/>
</dbReference>
<dbReference type="Proteomes" id="UP000784294">
    <property type="component" value="Unassembled WGS sequence"/>
</dbReference>
<evidence type="ECO:0000313" key="7">
    <source>
        <dbReference type="EMBL" id="VEL16031.1"/>
    </source>
</evidence>
<proteinExistence type="predicted"/>
<comment type="subcellular location">
    <subcellularLocation>
        <location evidence="1">Membrane</location>
        <topology evidence="1">Multi-pass membrane protein</topology>
    </subcellularLocation>
</comment>